<dbReference type="EMBL" id="CABPSJ010000004">
    <property type="protein sequence ID" value="VVE17500.1"/>
    <property type="molecule type" value="Genomic_DNA"/>
</dbReference>
<sequence>MRNILLLLVLLVAGTWWMRYNERKRNTERDERNERNEQRRPPPANGPRPTVREALPPAERMVQCIECDTYLPESEAIGGSGGKHFCSAAHRDAYLTREHRV</sequence>
<evidence type="ECO:0000313" key="2">
    <source>
        <dbReference type="EMBL" id="VVE17500.1"/>
    </source>
</evidence>
<evidence type="ECO:0000313" key="3">
    <source>
        <dbReference type="Proteomes" id="UP000337189"/>
    </source>
</evidence>
<dbReference type="NCBIfam" id="NF041023">
    <property type="entry name" value="PP0621_fam"/>
    <property type="match status" value="1"/>
</dbReference>
<protein>
    <recommendedName>
        <fullName evidence="4">Deaminase</fullName>
    </recommendedName>
</protein>
<reference evidence="2 3" key="1">
    <citation type="submission" date="2019-08" db="EMBL/GenBank/DDBJ databases">
        <authorList>
            <person name="Peeters C."/>
        </authorList>
    </citation>
    <scope>NUCLEOTIDE SEQUENCE [LARGE SCALE GENOMIC DNA]</scope>
    <source>
        <strain evidence="2 3">LMG 31110</strain>
    </source>
</reference>
<name>A0A5E4W2Q6_9BURK</name>
<accession>A0A5E4W2Q6</accession>
<dbReference type="InterPro" id="IPR049708">
    <property type="entry name" value="PP0621-like"/>
</dbReference>
<evidence type="ECO:0008006" key="4">
    <source>
        <dbReference type="Google" id="ProtNLM"/>
    </source>
</evidence>
<dbReference type="RefSeq" id="WP_150690773.1">
    <property type="nucleotide sequence ID" value="NZ_CABPSJ010000004.1"/>
</dbReference>
<feature type="region of interest" description="Disordered" evidence="1">
    <location>
        <begin position="23"/>
        <end position="54"/>
    </location>
</feature>
<dbReference type="AlphaFoldDB" id="A0A5E4W2Q6"/>
<feature type="compositionally biased region" description="Basic and acidic residues" evidence="1">
    <location>
        <begin position="23"/>
        <end position="40"/>
    </location>
</feature>
<dbReference type="Proteomes" id="UP000337189">
    <property type="component" value="Unassembled WGS sequence"/>
</dbReference>
<gene>
    <name evidence="2" type="ORF">PCO31110_02988</name>
</gene>
<organism evidence="2 3">
    <name type="scientific">Pandoraea communis</name>
    <dbReference type="NCBI Taxonomy" id="2508297"/>
    <lineage>
        <taxon>Bacteria</taxon>
        <taxon>Pseudomonadati</taxon>
        <taxon>Pseudomonadota</taxon>
        <taxon>Betaproteobacteria</taxon>
        <taxon>Burkholderiales</taxon>
        <taxon>Burkholderiaceae</taxon>
        <taxon>Pandoraea</taxon>
    </lineage>
</organism>
<proteinExistence type="predicted"/>
<evidence type="ECO:0000256" key="1">
    <source>
        <dbReference type="SAM" id="MobiDB-lite"/>
    </source>
</evidence>
<dbReference type="OrthoDB" id="9814432at2"/>